<evidence type="ECO:0000313" key="8">
    <source>
        <dbReference type="Proteomes" id="UP000177583"/>
    </source>
</evidence>
<sequence>MTAPLVVELSQLSVHIPKYQLEFPFVPPPESLTQAALQTYNWARKSERLQSDSTRSQREEVMRLLVRYGQTLFEALFPEALRVRLPKEGAIYIRPKDDSVADLPFELLFDGVSFISQTHGLVRLYGSKYTEPTLPFDHKKARLALTLTAHVPLNGLKGSPGFVLPVEEFGLIGRGANRRLKMTLDGDASAARLLGYLEAGPDLFLFSGFVEEGSWRLAGQVPLDLETLLQKAFGQAVMRGMRLVILATSDLLDGKTPVEVMGQSGVPLLVTLSGRVTRERINDYLSAFLLALARGEGVLRAHRQSVNQIQAALPFSWDWSWIRLHMAKELLGHSRLDPLRPFLLEEEPPEEPEGYDPSPRIFSRRPFGGNLGVMNQLISALMTGPPQGVIWLRSLWGQVQEEYVLELFRRLAPRADFSLSLFYYFRWGYHEGQEAKQDAYQLGEEFDFLWGEDKVLEYFDQSQVPMRQGSDPDQRYLLVYYPPDRVDPLFEQWLLAKRNQGIRVLILSQQSFVTELSTQVVSSDKTSVEELLFAFDDRLPEVWVPLLVEPLPVQMRHRTLLDLARATEDPATLELFIAETDLTRLWTQVFAAHWSKLSHASKRLLMALYLLRVKWPRESLVALFGPEEIDKDLEALFAAHLLERNLEGSLYWIGGHLYGQIRAKGLLPAEGLVKIGQDLMKKLIGRYEEVGHEPALTIAGVSYLLAELSLLGANETAWQRGLQFAKRVAVELGDRPRLLSQLLLSSVELSLASRQPETLERAFLSLLGVLEHLPLEPQALRLYEWLLSEEQDRRNWPQVCKLQIRLAALYAKSEQPERAKGHLLAATQLALDLPNPAERFGLLVETGLGFLELGEMEKLRGLLETAGFDPAHLNQENMSRLWLIDGYLLFLDQDPQGAYRSFAKAFNYRHPFISEALLAQTQLVLAQIHQHQGEEEKALESLIQAAKLFEHLRDWEQARQVHEEICRFFATHKRSTESISHLEWLYRFNRESGTTEKAGSIAHELGGLYFRIGDQHKSTDYYKKAQELNQGDNLS</sequence>
<dbReference type="PROSITE" id="PS50005">
    <property type="entry name" value="TPR"/>
    <property type="match status" value="1"/>
</dbReference>
<evidence type="ECO:0000256" key="4">
    <source>
        <dbReference type="ARBA" id="ARBA00022803"/>
    </source>
</evidence>
<organism evidence="7 8">
    <name type="scientific">Candidatus Lambdaproteobacteria bacterium RIFOXYD2_FULL_56_26</name>
    <dbReference type="NCBI Taxonomy" id="1817773"/>
    <lineage>
        <taxon>Bacteria</taxon>
        <taxon>Pseudomonadati</taxon>
        <taxon>Pseudomonadota</taxon>
        <taxon>Candidatus Lambdaproteobacteria</taxon>
    </lineage>
</organism>
<evidence type="ECO:0000313" key="7">
    <source>
        <dbReference type="EMBL" id="OGH02695.1"/>
    </source>
</evidence>
<gene>
    <name evidence="7" type="ORF">A2557_11470</name>
</gene>
<evidence type="ECO:0000256" key="2">
    <source>
        <dbReference type="ARBA" id="ARBA00022490"/>
    </source>
</evidence>
<evidence type="ECO:0000256" key="6">
    <source>
        <dbReference type="PROSITE-ProRule" id="PRU00339"/>
    </source>
</evidence>
<proteinExistence type="inferred from homology"/>
<evidence type="ECO:0000256" key="3">
    <source>
        <dbReference type="ARBA" id="ARBA00022737"/>
    </source>
</evidence>
<keyword evidence="3" id="KW-0677">Repeat</keyword>
<feature type="repeat" description="TPR" evidence="6">
    <location>
        <begin position="999"/>
        <end position="1032"/>
    </location>
</feature>
<dbReference type="InterPro" id="IPR051476">
    <property type="entry name" value="Bac_ResReg_Asp_Phosphatase"/>
</dbReference>
<dbReference type="PANTHER" id="PTHR46630">
    <property type="entry name" value="TETRATRICOPEPTIDE REPEAT PROTEIN 29"/>
    <property type="match status" value="1"/>
</dbReference>
<dbReference type="SMART" id="SM00028">
    <property type="entry name" value="TPR"/>
    <property type="match status" value="3"/>
</dbReference>
<keyword evidence="2" id="KW-0963">Cytoplasm</keyword>
<reference evidence="7 8" key="1">
    <citation type="journal article" date="2016" name="Nat. Commun.">
        <title>Thousands of microbial genomes shed light on interconnected biogeochemical processes in an aquifer system.</title>
        <authorList>
            <person name="Anantharaman K."/>
            <person name="Brown C.T."/>
            <person name="Hug L.A."/>
            <person name="Sharon I."/>
            <person name="Castelle C.J."/>
            <person name="Probst A.J."/>
            <person name="Thomas B.C."/>
            <person name="Singh A."/>
            <person name="Wilkins M.J."/>
            <person name="Karaoz U."/>
            <person name="Brodie E.L."/>
            <person name="Williams K.H."/>
            <person name="Hubbard S.S."/>
            <person name="Banfield J.F."/>
        </authorList>
    </citation>
    <scope>NUCLEOTIDE SEQUENCE [LARGE SCALE GENOMIC DNA]</scope>
</reference>
<dbReference type="SUPFAM" id="SSF48452">
    <property type="entry name" value="TPR-like"/>
    <property type="match status" value="1"/>
</dbReference>
<dbReference type="InterPro" id="IPR011990">
    <property type="entry name" value="TPR-like_helical_dom_sf"/>
</dbReference>
<dbReference type="PANTHER" id="PTHR46630:SF1">
    <property type="entry name" value="TETRATRICOPEPTIDE REPEAT PROTEIN 29"/>
    <property type="match status" value="1"/>
</dbReference>
<comment type="subcellular location">
    <subcellularLocation>
        <location evidence="1">Cytoplasm</location>
    </subcellularLocation>
</comment>
<comment type="caution">
    <text evidence="7">The sequence shown here is derived from an EMBL/GenBank/DDBJ whole genome shotgun (WGS) entry which is preliminary data.</text>
</comment>
<dbReference type="AlphaFoldDB" id="A0A1F6GX09"/>
<protein>
    <recommendedName>
        <fullName evidence="9">CHAT domain-containing protein</fullName>
    </recommendedName>
</protein>
<keyword evidence="4 6" id="KW-0802">TPR repeat</keyword>
<name>A0A1F6GX09_9PROT</name>
<evidence type="ECO:0000256" key="1">
    <source>
        <dbReference type="ARBA" id="ARBA00004496"/>
    </source>
</evidence>
<comment type="similarity">
    <text evidence="5">Belongs to the Rap family.</text>
</comment>
<dbReference type="Gene3D" id="1.25.40.10">
    <property type="entry name" value="Tetratricopeptide repeat domain"/>
    <property type="match status" value="1"/>
</dbReference>
<dbReference type="GO" id="GO:0005737">
    <property type="term" value="C:cytoplasm"/>
    <property type="evidence" value="ECO:0007669"/>
    <property type="project" value="UniProtKB-SubCell"/>
</dbReference>
<dbReference type="InterPro" id="IPR019734">
    <property type="entry name" value="TPR_rpt"/>
</dbReference>
<dbReference type="EMBL" id="MFNF01000021">
    <property type="protein sequence ID" value="OGH02695.1"/>
    <property type="molecule type" value="Genomic_DNA"/>
</dbReference>
<evidence type="ECO:0000256" key="5">
    <source>
        <dbReference type="ARBA" id="ARBA00038253"/>
    </source>
</evidence>
<accession>A0A1F6GX09</accession>
<evidence type="ECO:0008006" key="9">
    <source>
        <dbReference type="Google" id="ProtNLM"/>
    </source>
</evidence>
<dbReference type="Proteomes" id="UP000177583">
    <property type="component" value="Unassembled WGS sequence"/>
</dbReference>